<dbReference type="HAMAP" id="MF_01477">
    <property type="entry name" value="Iojap_RsfS"/>
    <property type="match status" value="1"/>
</dbReference>
<dbReference type="Gene3D" id="3.30.460.10">
    <property type="entry name" value="Beta Polymerase, domain 2"/>
    <property type="match status" value="1"/>
</dbReference>
<dbReference type="PANTHER" id="PTHR21043:SF0">
    <property type="entry name" value="MITOCHONDRIAL ASSEMBLY OF RIBOSOMAL LARGE SUBUNIT PROTEIN 1"/>
    <property type="match status" value="1"/>
</dbReference>
<sequence>MLITDTEHLKDFIIECLLEKKAEDIVTIDLSNKTPLAKYMIFANGRSIKNISAIAEYLSFELKHKTNLAINIEGMSKSEWVLVDVGDIIIHIFYPAAREHLRLEEKWNKVV</sequence>
<keyword evidence="2" id="KW-0810">Translation regulation</keyword>
<accession>A0ABZ0UT56</accession>
<dbReference type="Proteomes" id="UP001326613">
    <property type="component" value="Chromosome"/>
</dbReference>
<protein>
    <recommendedName>
        <fullName evidence="2">Ribosomal silencing factor RsfS</fullName>
    </recommendedName>
</protein>
<evidence type="ECO:0000313" key="3">
    <source>
        <dbReference type="EMBL" id="WPY00385.1"/>
    </source>
</evidence>
<keyword evidence="2" id="KW-0678">Repressor</keyword>
<dbReference type="NCBIfam" id="TIGR00090">
    <property type="entry name" value="rsfS_iojap_ybeB"/>
    <property type="match status" value="1"/>
</dbReference>
<comment type="subunit">
    <text evidence="2">Interacts with ribosomal protein uL14 (rplN).</text>
</comment>
<name>A0ABZ0UT56_9RICK</name>
<keyword evidence="2" id="KW-0963">Cytoplasm</keyword>
<dbReference type="Pfam" id="PF02410">
    <property type="entry name" value="RsfS"/>
    <property type="match status" value="1"/>
</dbReference>
<dbReference type="SUPFAM" id="SSF81301">
    <property type="entry name" value="Nucleotidyltransferase"/>
    <property type="match status" value="1"/>
</dbReference>
<dbReference type="InterPro" id="IPR043519">
    <property type="entry name" value="NT_sf"/>
</dbReference>
<gene>
    <name evidence="2" type="primary">rsfS</name>
    <name evidence="3" type="ORF">Trichorick_00258</name>
</gene>
<dbReference type="EMBL" id="CP112932">
    <property type="protein sequence ID" value="WPY00385.1"/>
    <property type="molecule type" value="Genomic_DNA"/>
</dbReference>
<comment type="subcellular location">
    <subcellularLocation>
        <location evidence="2">Cytoplasm</location>
    </subcellularLocation>
</comment>
<comment type="function">
    <text evidence="2">Functions as a ribosomal silencing factor. Interacts with ribosomal protein uL14 (rplN), blocking formation of intersubunit bridge B8. Prevents association of the 30S and 50S ribosomal subunits and the formation of functional ribosomes, thus repressing translation.</text>
</comment>
<comment type="similarity">
    <text evidence="1 2">Belongs to the Iojap/RsfS family.</text>
</comment>
<reference evidence="3 4" key="1">
    <citation type="submission" date="2022-10" db="EMBL/GenBank/DDBJ databases">
        <title>Host association and intracellularity evolved multiple times independently in the Rickettsiales.</title>
        <authorList>
            <person name="Castelli M."/>
            <person name="Nardi T."/>
            <person name="Gammuto L."/>
            <person name="Bellinzona G."/>
            <person name="Sabaneyeva E."/>
            <person name="Potekhin A."/>
            <person name="Serra V."/>
            <person name="Petroni G."/>
            <person name="Sassera D."/>
        </authorList>
    </citation>
    <scope>NUCLEOTIDE SEQUENCE [LARGE SCALE GENOMIC DNA]</scope>
    <source>
        <strain evidence="3 4">Kr 154-4</strain>
    </source>
</reference>
<proteinExistence type="inferred from homology"/>
<evidence type="ECO:0000313" key="4">
    <source>
        <dbReference type="Proteomes" id="UP001326613"/>
    </source>
</evidence>
<evidence type="ECO:0000256" key="1">
    <source>
        <dbReference type="ARBA" id="ARBA00010574"/>
    </source>
</evidence>
<keyword evidence="4" id="KW-1185">Reference proteome</keyword>
<dbReference type="PANTHER" id="PTHR21043">
    <property type="entry name" value="IOJAP SUPERFAMILY ORTHOLOG"/>
    <property type="match status" value="1"/>
</dbReference>
<evidence type="ECO:0000256" key="2">
    <source>
        <dbReference type="HAMAP-Rule" id="MF_01477"/>
    </source>
</evidence>
<organism evidence="3 4">
    <name type="scientific">Candidatus Trichorickettsia mobilis</name>
    <dbReference type="NCBI Taxonomy" id="1346319"/>
    <lineage>
        <taxon>Bacteria</taxon>
        <taxon>Pseudomonadati</taxon>
        <taxon>Pseudomonadota</taxon>
        <taxon>Alphaproteobacteria</taxon>
        <taxon>Rickettsiales</taxon>
        <taxon>Rickettsiaceae</taxon>
        <taxon>Rickettsieae</taxon>
        <taxon>Candidatus Trichorickettsia</taxon>
    </lineage>
</organism>
<dbReference type="InterPro" id="IPR004394">
    <property type="entry name" value="Iojap/RsfS/C7orf30"/>
</dbReference>